<accession>A0A2I0ALD0</accession>
<feature type="signal peptide" evidence="1">
    <location>
        <begin position="1"/>
        <end position="33"/>
    </location>
</feature>
<dbReference type="EMBL" id="KZ451973">
    <property type="protein sequence ID" value="PKA56369.1"/>
    <property type="molecule type" value="Genomic_DNA"/>
</dbReference>
<evidence type="ECO:0000313" key="3">
    <source>
        <dbReference type="Proteomes" id="UP000236161"/>
    </source>
</evidence>
<evidence type="ECO:0000256" key="1">
    <source>
        <dbReference type="SAM" id="SignalP"/>
    </source>
</evidence>
<keyword evidence="3" id="KW-1185">Reference proteome</keyword>
<dbReference type="AlphaFoldDB" id="A0A2I0ALD0"/>
<name>A0A2I0ALD0_9ASPA</name>
<protein>
    <submittedName>
        <fullName evidence="2">Uncharacterized protein</fullName>
    </submittedName>
</protein>
<gene>
    <name evidence="2" type="ORF">AXF42_Ash014872</name>
</gene>
<sequence length="146" mass="16445">MDSTSYSYHLLLLSQAAVISLLLCASMATTSRAQPHPYETLTSKQMAIIANSAITVHNRGRRLHLLSLIGALNGSRQTIDNIYGFVMYRVVVLLSEWHDGEYSTGYFLAELAFMVYDGANRIISEKYPVAADIIGRNVEYRLIWRI</sequence>
<evidence type="ECO:0000313" key="2">
    <source>
        <dbReference type="EMBL" id="PKA56369.1"/>
    </source>
</evidence>
<proteinExistence type="predicted"/>
<keyword evidence="1" id="KW-0732">Signal</keyword>
<feature type="chain" id="PRO_5014144267" evidence="1">
    <location>
        <begin position="34"/>
        <end position="146"/>
    </location>
</feature>
<dbReference type="Proteomes" id="UP000236161">
    <property type="component" value="Unassembled WGS sequence"/>
</dbReference>
<organism evidence="2 3">
    <name type="scientific">Apostasia shenzhenica</name>
    <dbReference type="NCBI Taxonomy" id="1088818"/>
    <lineage>
        <taxon>Eukaryota</taxon>
        <taxon>Viridiplantae</taxon>
        <taxon>Streptophyta</taxon>
        <taxon>Embryophyta</taxon>
        <taxon>Tracheophyta</taxon>
        <taxon>Spermatophyta</taxon>
        <taxon>Magnoliopsida</taxon>
        <taxon>Liliopsida</taxon>
        <taxon>Asparagales</taxon>
        <taxon>Orchidaceae</taxon>
        <taxon>Apostasioideae</taxon>
        <taxon>Apostasia</taxon>
    </lineage>
</organism>
<reference evidence="2 3" key="1">
    <citation type="journal article" date="2017" name="Nature">
        <title>The Apostasia genome and the evolution of orchids.</title>
        <authorList>
            <person name="Zhang G.Q."/>
            <person name="Liu K.W."/>
            <person name="Li Z."/>
            <person name="Lohaus R."/>
            <person name="Hsiao Y.Y."/>
            <person name="Niu S.C."/>
            <person name="Wang J.Y."/>
            <person name="Lin Y.C."/>
            <person name="Xu Q."/>
            <person name="Chen L.J."/>
            <person name="Yoshida K."/>
            <person name="Fujiwara S."/>
            <person name="Wang Z.W."/>
            <person name="Zhang Y.Q."/>
            <person name="Mitsuda N."/>
            <person name="Wang M."/>
            <person name="Liu G.H."/>
            <person name="Pecoraro L."/>
            <person name="Huang H.X."/>
            <person name="Xiao X.J."/>
            <person name="Lin M."/>
            <person name="Wu X.Y."/>
            <person name="Wu W.L."/>
            <person name="Chen Y.Y."/>
            <person name="Chang S.B."/>
            <person name="Sakamoto S."/>
            <person name="Ohme-Takagi M."/>
            <person name="Yagi M."/>
            <person name="Zeng S.J."/>
            <person name="Shen C.Y."/>
            <person name="Yeh C.M."/>
            <person name="Luo Y.B."/>
            <person name="Tsai W.C."/>
            <person name="Van de Peer Y."/>
            <person name="Liu Z.J."/>
        </authorList>
    </citation>
    <scope>NUCLEOTIDE SEQUENCE [LARGE SCALE GENOMIC DNA]</scope>
    <source>
        <strain evidence="3">cv. Shenzhen</strain>
        <tissue evidence="2">Stem</tissue>
    </source>
</reference>